<dbReference type="Pfam" id="PF00855">
    <property type="entry name" value="PWWP"/>
    <property type="match status" value="1"/>
</dbReference>
<reference key="1">
    <citation type="journal article" date="2007" name="Nature">
        <title>The medaka draft genome and insights into vertebrate genome evolution.</title>
        <authorList>
            <person name="Kasahara M."/>
            <person name="Naruse K."/>
            <person name="Sasaki S."/>
            <person name="Nakatani Y."/>
            <person name="Qu W."/>
            <person name="Ahsan B."/>
            <person name="Yamada T."/>
            <person name="Nagayasu Y."/>
            <person name="Doi K."/>
            <person name="Kasai Y."/>
            <person name="Jindo T."/>
            <person name="Kobayashi D."/>
            <person name="Shimada A."/>
            <person name="Toyoda A."/>
            <person name="Kuroki Y."/>
            <person name="Fujiyama A."/>
            <person name="Sasaki T."/>
            <person name="Shimizu A."/>
            <person name="Asakawa S."/>
            <person name="Shimizu N."/>
            <person name="Hashimoto S."/>
            <person name="Yang J."/>
            <person name="Lee Y."/>
            <person name="Matsushima K."/>
            <person name="Sugano S."/>
            <person name="Sakaizumi M."/>
            <person name="Narita T."/>
            <person name="Ohishi K."/>
            <person name="Haga S."/>
            <person name="Ohta F."/>
            <person name="Nomoto H."/>
            <person name="Nogata K."/>
            <person name="Morishita T."/>
            <person name="Endo T."/>
            <person name="Shin-I T."/>
            <person name="Takeda H."/>
            <person name="Morishita S."/>
            <person name="Kohara Y."/>
        </authorList>
    </citation>
    <scope>NUCLEOTIDE SEQUENCE [LARGE SCALE GENOMIC DNA]</scope>
    <source>
        <strain>Hd-rR</strain>
    </source>
</reference>
<dbReference type="PROSITE" id="PS50812">
    <property type="entry name" value="PWWP"/>
    <property type="match status" value="1"/>
</dbReference>
<comment type="subcellular location">
    <subcellularLocation>
        <location evidence="1">Nucleus</location>
    </subcellularLocation>
</comment>
<dbReference type="SUPFAM" id="SSF53335">
    <property type="entry name" value="S-adenosyl-L-methionine-dependent methyltransferases"/>
    <property type="match status" value="1"/>
</dbReference>
<evidence type="ECO:0000256" key="8">
    <source>
        <dbReference type="ARBA" id="ARBA00022771"/>
    </source>
</evidence>
<feature type="compositionally biased region" description="Polar residues" evidence="13">
    <location>
        <begin position="256"/>
        <end position="265"/>
    </location>
</feature>
<evidence type="ECO:0000256" key="7">
    <source>
        <dbReference type="ARBA" id="ARBA00022723"/>
    </source>
</evidence>
<keyword evidence="8" id="KW-0863">Zinc-finger</keyword>
<evidence type="ECO:0000256" key="5">
    <source>
        <dbReference type="ARBA" id="ARBA00022679"/>
    </source>
</evidence>
<dbReference type="InterPro" id="IPR001715">
    <property type="entry name" value="CH_dom"/>
</dbReference>
<proteinExistence type="inferred from homology"/>
<dbReference type="Gene3D" id="2.30.30.140">
    <property type="match status" value="1"/>
</dbReference>
<feature type="domain" description="PWWP" evidence="15">
    <location>
        <begin position="897"/>
        <end position="952"/>
    </location>
</feature>
<evidence type="ECO:0000256" key="2">
    <source>
        <dbReference type="ARBA" id="ARBA00011975"/>
    </source>
</evidence>
<dbReference type="PANTHER" id="PTHR23068">
    <property type="entry name" value="DNA CYTOSINE-5- -METHYLTRANSFERASE 3-RELATED"/>
    <property type="match status" value="1"/>
</dbReference>
<keyword evidence="6 12" id="KW-0949">S-adenosyl-L-methionine</keyword>
<feature type="domain" description="PHD-type" evidence="16">
    <location>
        <begin position="1062"/>
        <end position="1194"/>
    </location>
</feature>
<feature type="region of interest" description="Disordered" evidence="13">
    <location>
        <begin position="865"/>
        <end position="889"/>
    </location>
</feature>
<organism evidence="17 18">
    <name type="scientific">Oryzias latipes</name>
    <name type="common">Japanese rice fish</name>
    <name type="synonym">Japanese killifish</name>
    <dbReference type="NCBI Taxonomy" id="8090"/>
    <lineage>
        <taxon>Eukaryota</taxon>
        <taxon>Metazoa</taxon>
        <taxon>Chordata</taxon>
        <taxon>Craniata</taxon>
        <taxon>Vertebrata</taxon>
        <taxon>Euteleostomi</taxon>
        <taxon>Actinopterygii</taxon>
        <taxon>Neopterygii</taxon>
        <taxon>Teleostei</taxon>
        <taxon>Neoteleostei</taxon>
        <taxon>Acanthomorphata</taxon>
        <taxon>Ovalentaria</taxon>
        <taxon>Atherinomorphae</taxon>
        <taxon>Beloniformes</taxon>
        <taxon>Adrianichthyidae</taxon>
        <taxon>Oryziinae</taxon>
        <taxon>Oryzias</taxon>
    </lineage>
</organism>
<name>A0A3P9HC60_ORYLA</name>
<dbReference type="InterPro" id="IPR040552">
    <property type="entry name" value="DNMT3_ADD_GATA1-like"/>
</dbReference>
<reference evidence="17 18" key="2">
    <citation type="submission" date="2017-04" db="EMBL/GenBank/DDBJ databases">
        <title>CpG methylation of centromeres and impact of large insertions on vertebrate speciation.</title>
        <authorList>
            <person name="Ichikawa K."/>
            <person name="Yoshimura J."/>
            <person name="Morishita S."/>
        </authorList>
    </citation>
    <scope>NUCLEOTIDE SEQUENCE</scope>
    <source>
        <strain evidence="17 18">HSOK</strain>
    </source>
</reference>
<evidence type="ECO:0000256" key="10">
    <source>
        <dbReference type="ARBA" id="ARBA00023125"/>
    </source>
</evidence>
<feature type="domain" description="Calponin-homology (CH)" evidence="14">
    <location>
        <begin position="52"/>
        <end position="154"/>
    </location>
</feature>
<dbReference type="PROSITE" id="PS51533">
    <property type="entry name" value="ADD"/>
    <property type="match status" value="1"/>
</dbReference>
<dbReference type="Pfam" id="PF00145">
    <property type="entry name" value="DNA_methylase"/>
    <property type="match status" value="1"/>
</dbReference>
<evidence type="ECO:0000256" key="9">
    <source>
        <dbReference type="ARBA" id="ARBA00022833"/>
    </source>
</evidence>
<feature type="active site" evidence="12">
    <location>
        <position position="1290"/>
    </location>
</feature>
<feature type="region of interest" description="Disordered" evidence="13">
    <location>
        <begin position="752"/>
        <end position="771"/>
    </location>
</feature>
<evidence type="ECO:0000256" key="3">
    <source>
        <dbReference type="ARBA" id="ARBA00022491"/>
    </source>
</evidence>
<dbReference type="GO" id="GO:0005634">
    <property type="term" value="C:nucleus"/>
    <property type="evidence" value="ECO:0007669"/>
    <property type="project" value="UniProtKB-SubCell"/>
</dbReference>
<dbReference type="GO" id="GO:0032259">
    <property type="term" value="P:methylation"/>
    <property type="evidence" value="ECO:0007669"/>
    <property type="project" value="UniProtKB-KW"/>
</dbReference>
<dbReference type="InterPro" id="IPR025766">
    <property type="entry name" value="ADD"/>
</dbReference>
<keyword evidence="11" id="KW-0539">Nucleus</keyword>
<evidence type="ECO:0000256" key="1">
    <source>
        <dbReference type="ARBA" id="ARBA00004123"/>
    </source>
</evidence>
<evidence type="ECO:0000256" key="4">
    <source>
        <dbReference type="ARBA" id="ARBA00022603"/>
    </source>
</evidence>
<sequence length="1495" mass="168814">MLMSTRGGTEPEEEERTDSQGNGRGRFLFSSHLYKNSLWSCVDDPARELKMAGTEAVLVKWLNNLLKTNFKEVQEMSSGACYCQIMDYTIPGSIDLAKVKFDAQCEDDYKHNFTLLQEAFKKQGITEGIPVEELIQGNIKTNSEFLKWFKIFHLTSKNQKAVKNNRDISPNPASPPPPNSRQDLGTEKNNLVATGKGSLYTEKWKETFDWAERSTLGDDYTFCTSCQSNLHTINKGLVELQRHSETKKHKKGTNLYEGNNSQNKTPKLPLPCSDAALRFICSRSNFAPMNGEKLSKHFLYRTLGRRYPKDIASVCRHTPYCVYVYEEVSVGKDQRVSVMLVGFYDLQTAAHSIRFLDAFDSESGDQTASFVFQTLEKFELPAENLAAVYVSGDSQSSAQICSELRKLNPILISIGPLYSIADAACCAGVKKLSSLVQELLSALEEQYFSSSIQSDELEALLDSVYDVKSSKSFLDIGCLKFCRLISKILEMWTDLTRHFSSRHNKEAELICSQLKDPKVKATFLFLRKALKPLQKFQTQTLEDSWTSMLLILKEASSLLSTYTSCFLQQSAAARYLEEHDARILRSRKSLLSSPDLNLGGKEVEDALRACDEPAALPHFCEQALSFYAALTGCIAEELPLSVKALRSIAQLLSPQSWLKVTSAQVKELGTQLGVCNSADEIRQLTEEFLECKPTREVAPHAGTTVDSLKQHWSRLLDGAKPASLFRRLVLTLLSLPCPPLDPKQVLSQVLEATEASSDEESTDSSCDTSCSRKDISIHSPHVQNPQKLDLLKAALRPCEVRLIKIDCLNIDGYQENFISERNHRGAFGCESSLRRKPPARTVFQAGVSTWCKPVGFDDKAAPELQDEVGEERPHSGKHTPTKAQRKHNYQDGKGFPVGDLVWGRVKSLSLWPGMVTPWKSKSSPVGMRRVEWFGDGMISETNTEGLLPFSTFSKSFCKNSYASLPMYKKAIYEILELAAERSRKSFADAEGDKEKELKLMLEWAFEGFLPTGPEGFAPPSFSVQKEPSEISEDSPPKKRKYLSKNRTSTSAVTCNRESLIEMIKEPGKTIEDFCLSCSSTEVDVQHPLFEGGLCLRCKENFSETLYRYDEDGYQSYCTVCCAGLEVVLCDNVNCCRCFCKDCLNILIEDGTFEKLRDTETWNCFMCTPSQCKGNLQLRPDWSVRVQDFFANSSALEFEPHRVYPSIPVAERRPLKVLSLFDGIATGYLVLKHLGFKIERYIASEICDDSIAVGMIKHEGKIEYVNDVRTITRKHLAEWGPFDLLIGGSPCNDLATVNPNRKGLYEGTGRLFFEFYRILNLLRPREEDNRPFFWLFENVVHMNSRDKTDICRFLECNPVLIDAIDVSPAHRARYFWGNLPGMSRRVATSLDDKVNLQDCLEIGRVAKFDKVRTITTKTNCMRQGKTGQLPVIMNGKDDSLWCTEMELIFGFPKHYTDVNNMSRMQRQRVLGRSWSVPVIRHLLAPLKDYYACEERV</sequence>
<keyword evidence="10" id="KW-0238">DNA-binding</keyword>
<dbReference type="SUPFAM" id="SSF63748">
    <property type="entry name" value="Tudor/PWWP/MBT"/>
    <property type="match status" value="1"/>
</dbReference>
<evidence type="ECO:0000259" key="16">
    <source>
        <dbReference type="PROSITE" id="PS51533"/>
    </source>
</evidence>
<reference evidence="17" key="3">
    <citation type="submission" date="2025-08" db="UniProtKB">
        <authorList>
            <consortium name="Ensembl"/>
        </authorList>
    </citation>
    <scope>IDENTIFICATION</scope>
    <source>
        <strain evidence="17">HSOK</strain>
    </source>
</reference>
<evidence type="ECO:0000259" key="15">
    <source>
        <dbReference type="PROSITE" id="PS50812"/>
    </source>
</evidence>
<dbReference type="GO" id="GO:0003886">
    <property type="term" value="F:DNA (cytosine-5-)-methyltransferase activity"/>
    <property type="evidence" value="ECO:0007669"/>
    <property type="project" value="UniProtKB-EC"/>
</dbReference>
<dbReference type="InterPro" id="IPR029063">
    <property type="entry name" value="SAM-dependent_MTases_sf"/>
</dbReference>
<dbReference type="InterPro" id="IPR050390">
    <property type="entry name" value="C5-Methyltransferase"/>
</dbReference>
<dbReference type="Ensembl" id="ENSORLT00015006052.1">
    <property type="protein sequence ID" value="ENSORLP00015005362.1"/>
    <property type="gene ID" value="ENSORLG00015006149.1"/>
</dbReference>
<feature type="region of interest" description="Disordered" evidence="13">
    <location>
        <begin position="1"/>
        <end position="24"/>
    </location>
</feature>
<evidence type="ECO:0000313" key="18">
    <source>
        <dbReference type="Proteomes" id="UP000265200"/>
    </source>
</evidence>
<dbReference type="Pfam" id="PF21255">
    <property type="entry name" value="DNMT3_ADD_GATA1-like"/>
    <property type="match status" value="1"/>
</dbReference>
<feature type="region of interest" description="Disordered" evidence="13">
    <location>
        <begin position="1019"/>
        <end position="1044"/>
    </location>
</feature>
<evidence type="ECO:0000313" key="17">
    <source>
        <dbReference type="Ensembl" id="ENSORLP00015005362.1"/>
    </source>
</evidence>
<dbReference type="Gene3D" id="1.10.418.10">
    <property type="entry name" value="Calponin-like domain"/>
    <property type="match status" value="1"/>
</dbReference>
<evidence type="ECO:0000256" key="13">
    <source>
        <dbReference type="SAM" id="MobiDB-lite"/>
    </source>
</evidence>
<feature type="compositionally biased region" description="Basic residues" evidence="13">
    <location>
        <begin position="875"/>
        <end position="887"/>
    </location>
</feature>
<reference evidence="17" key="4">
    <citation type="submission" date="2025-09" db="UniProtKB">
        <authorList>
            <consortium name="Ensembl"/>
        </authorList>
    </citation>
    <scope>IDENTIFICATION</scope>
    <source>
        <strain evidence="17">HSOK</strain>
    </source>
</reference>
<dbReference type="Gene3D" id="3.30.40.10">
    <property type="entry name" value="Zinc/RING finger domain, C3HC4 (zinc finger)"/>
    <property type="match status" value="1"/>
</dbReference>
<dbReference type="InterPro" id="IPR049554">
    <property type="entry name" value="DNMT3_ADD_PHD"/>
</dbReference>
<keyword evidence="5 12" id="KW-0808">Transferase</keyword>
<dbReference type="Pfam" id="PF00307">
    <property type="entry name" value="CH"/>
    <property type="match status" value="1"/>
</dbReference>
<dbReference type="SMART" id="SM00293">
    <property type="entry name" value="PWWP"/>
    <property type="match status" value="1"/>
</dbReference>
<dbReference type="EC" id="2.1.1.37" evidence="2"/>
<keyword evidence="3" id="KW-0678">Repressor</keyword>
<dbReference type="Gene3D" id="1.10.720.50">
    <property type="entry name" value="PWWP, helical domain"/>
    <property type="match status" value="1"/>
</dbReference>
<dbReference type="PROSITE" id="PS51679">
    <property type="entry name" value="SAM_MT_C5"/>
    <property type="match status" value="1"/>
</dbReference>
<dbReference type="Proteomes" id="UP000265200">
    <property type="component" value="Chromosome 7"/>
</dbReference>
<keyword evidence="4 12" id="KW-0489">Methyltransferase</keyword>
<dbReference type="GO" id="GO:0008270">
    <property type="term" value="F:zinc ion binding"/>
    <property type="evidence" value="ECO:0007669"/>
    <property type="project" value="UniProtKB-KW"/>
</dbReference>
<dbReference type="InterPro" id="IPR013083">
    <property type="entry name" value="Znf_RING/FYVE/PHD"/>
</dbReference>
<dbReference type="SUPFAM" id="SSF47576">
    <property type="entry name" value="Calponin-homology domain, CH-domain"/>
    <property type="match status" value="1"/>
</dbReference>
<feature type="region of interest" description="Disordered" evidence="13">
    <location>
        <begin position="162"/>
        <end position="186"/>
    </location>
</feature>
<dbReference type="InterPro" id="IPR001525">
    <property type="entry name" value="C5_MeTfrase"/>
</dbReference>
<comment type="similarity">
    <text evidence="12">Belongs to the class I-like SAM-binding methyltransferase superfamily. C5-methyltransferase family.</text>
</comment>
<dbReference type="GO" id="GO:0003677">
    <property type="term" value="F:DNA binding"/>
    <property type="evidence" value="ECO:0007669"/>
    <property type="project" value="UniProtKB-KW"/>
</dbReference>
<dbReference type="Pfam" id="PF17980">
    <property type="entry name" value="ADD_DNMT3"/>
    <property type="match status" value="1"/>
</dbReference>
<feature type="region of interest" description="Disordered" evidence="13">
    <location>
        <begin position="244"/>
        <end position="267"/>
    </location>
</feature>
<dbReference type="InterPro" id="IPR000313">
    <property type="entry name" value="PWWP_dom"/>
</dbReference>
<evidence type="ECO:0000256" key="6">
    <source>
        <dbReference type="ARBA" id="ARBA00022691"/>
    </source>
</evidence>
<dbReference type="PROSITE" id="PS50021">
    <property type="entry name" value="CH"/>
    <property type="match status" value="1"/>
</dbReference>
<keyword evidence="9" id="KW-0862">Zinc</keyword>
<protein>
    <recommendedName>
        <fullName evidence="2">DNA (cytosine-5-)-methyltransferase</fullName>
        <ecNumber evidence="2">2.1.1.37</ecNumber>
    </recommendedName>
</protein>
<accession>A0A3P9HC60</accession>
<dbReference type="PANTHER" id="PTHR23068:SF53">
    <property type="entry name" value="DNA (CYTOSINE-5-)-METHYLTRANSFERASE"/>
    <property type="match status" value="1"/>
</dbReference>
<keyword evidence="7" id="KW-0479">Metal-binding</keyword>
<dbReference type="FunFam" id="3.40.50.150:FF:000008">
    <property type="entry name" value="DNA (Cytosine-5)-methyltransferase 3A isoform X1"/>
    <property type="match status" value="1"/>
</dbReference>
<dbReference type="Gene3D" id="3.40.50.150">
    <property type="entry name" value="Vaccinia Virus protein VP39"/>
    <property type="match status" value="2"/>
</dbReference>
<evidence type="ECO:0000259" key="14">
    <source>
        <dbReference type="PROSITE" id="PS50021"/>
    </source>
</evidence>
<evidence type="ECO:0000256" key="12">
    <source>
        <dbReference type="PROSITE-ProRule" id="PRU01016"/>
    </source>
</evidence>
<evidence type="ECO:0000256" key="11">
    <source>
        <dbReference type="ARBA" id="ARBA00023242"/>
    </source>
</evidence>
<dbReference type="InterPro" id="IPR036872">
    <property type="entry name" value="CH_dom_sf"/>
</dbReference>